<proteinExistence type="predicted"/>
<reference evidence="3 4" key="1">
    <citation type="submission" date="2017-06" db="EMBL/GenBank/DDBJ databases">
        <authorList>
            <person name="Kim H.J."/>
            <person name="Triplett B.A."/>
        </authorList>
    </citation>
    <scope>NUCLEOTIDE SEQUENCE [LARGE SCALE GENOMIC DNA]</scope>
    <source>
        <strain evidence="3 4">DSM 19307</strain>
    </source>
</reference>
<feature type="compositionally biased region" description="Polar residues" evidence="1">
    <location>
        <begin position="84"/>
        <end position="98"/>
    </location>
</feature>
<dbReference type="Proteomes" id="UP000198393">
    <property type="component" value="Unassembled WGS sequence"/>
</dbReference>
<keyword evidence="2" id="KW-0472">Membrane</keyword>
<sequence length="246" mass="27432">MGKYPIYAIMALVFIGIIKLLQATAFDAKKYSENRDKSFTSVEARKESPKTGQAEEIFNPSEPESQVSNDTPPPVLDRSENDSTENLETSGDSFANSDETATESTNTTEQTTSANTSLQDLKNYYLAPIIANLPAGQLREDVVIRYYRHSEDDNKVYSLKELGYYIHEKEATETSGLGSNVMYYGNNVPLEDIQIVAFTLLENGIPLKSIEPTRFEWKANAIEIGTDENLSEAPRITEQFVAGFSK</sequence>
<feature type="transmembrane region" description="Helical" evidence="2">
    <location>
        <begin position="6"/>
        <end position="26"/>
    </location>
</feature>
<dbReference type="EMBL" id="FZPD01000003">
    <property type="protein sequence ID" value="SNS94349.1"/>
    <property type="molecule type" value="Genomic_DNA"/>
</dbReference>
<keyword evidence="4" id="KW-1185">Reference proteome</keyword>
<dbReference type="AlphaFoldDB" id="A0A239ILD0"/>
<protein>
    <submittedName>
        <fullName evidence="3">Uncharacterized protein</fullName>
    </submittedName>
</protein>
<dbReference type="OrthoDB" id="72832at89373"/>
<keyword evidence="2" id="KW-0812">Transmembrane</keyword>
<accession>A0A239ILD0</accession>
<feature type="region of interest" description="Disordered" evidence="1">
    <location>
        <begin position="36"/>
        <end position="114"/>
    </location>
</feature>
<feature type="compositionally biased region" description="Basic and acidic residues" evidence="1">
    <location>
        <begin position="36"/>
        <end position="49"/>
    </location>
</feature>
<evidence type="ECO:0000313" key="3">
    <source>
        <dbReference type="EMBL" id="SNS94349.1"/>
    </source>
</evidence>
<evidence type="ECO:0000313" key="4">
    <source>
        <dbReference type="Proteomes" id="UP000198393"/>
    </source>
</evidence>
<feature type="compositionally biased region" description="Low complexity" evidence="1">
    <location>
        <begin position="102"/>
        <end position="114"/>
    </location>
</feature>
<name>A0A239ILD0_EKHLU</name>
<evidence type="ECO:0000256" key="1">
    <source>
        <dbReference type="SAM" id="MobiDB-lite"/>
    </source>
</evidence>
<dbReference type="RefSeq" id="WP_089356463.1">
    <property type="nucleotide sequence ID" value="NZ_FZPD01000003.1"/>
</dbReference>
<evidence type="ECO:0000256" key="2">
    <source>
        <dbReference type="SAM" id="Phobius"/>
    </source>
</evidence>
<gene>
    <name evidence="3" type="ORF">SAMN05421640_1719</name>
</gene>
<organism evidence="3 4">
    <name type="scientific">Ekhidna lutea</name>
    <dbReference type="NCBI Taxonomy" id="447679"/>
    <lineage>
        <taxon>Bacteria</taxon>
        <taxon>Pseudomonadati</taxon>
        <taxon>Bacteroidota</taxon>
        <taxon>Cytophagia</taxon>
        <taxon>Cytophagales</taxon>
        <taxon>Reichenbachiellaceae</taxon>
        <taxon>Ekhidna</taxon>
    </lineage>
</organism>
<keyword evidence="2" id="KW-1133">Transmembrane helix</keyword>